<gene>
    <name evidence="11" type="ORF">DSTB1V02_LOCUS14231</name>
</gene>
<evidence type="ECO:0000259" key="10">
    <source>
        <dbReference type="Pfam" id="PF00060"/>
    </source>
</evidence>
<dbReference type="GO" id="GO:0015276">
    <property type="term" value="F:ligand-gated monoatomic ion channel activity"/>
    <property type="evidence" value="ECO:0007669"/>
    <property type="project" value="InterPro"/>
</dbReference>
<evidence type="ECO:0000256" key="4">
    <source>
        <dbReference type="ARBA" id="ARBA00022692"/>
    </source>
</evidence>
<dbReference type="Proteomes" id="UP000677054">
    <property type="component" value="Unassembled WGS sequence"/>
</dbReference>
<keyword evidence="5 9" id="KW-1133">Transmembrane helix</keyword>
<keyword evidence="12" id="KW-1185">Reference proteome</keyword>
<dbReference type="GO" id="GO:0050906">
    <property type="term" value="P:detection of stimulus involved in sensory perception"/>
    <property type="evidence" value="ECO:0007669"/>
    <property type="project" value="UniProtKB-ARBA"/>
</dbReference>
<evidence type="ECO:0000256" key="2">
    <source>
        <dbReference type="ARBA" id="ARBA00008685"/>
    </source>
</evidence>
<dbReference type="EMBL" id="LR909465">
    <property type="protein sequence ID" value="CAD7254485.1"/>
    <property type="molecule type" value="Genomic_DNA"/>
</dbReference>
<dbReference type="PANTHER" id="PTHR42643">
    <property type="entry name" value="IONOTROPIC RECEPTOR 20A-RELATED"/>
    <property type="match status" value="1"/>
</dbReference>
<dbReference type="SUPFAM" id="SSF53850">
    <property type="entry name" value="Periplasmic binding protein-like II"/>
    <property type="match status" value="1"/>
</dbReference>
<dbReference type="EMBL" id="CAJPEV010009947">
    <property type="protein sequence ID" value="CAG0905852.1"/>
    <property type="molecule type" value="Genomic_DNA"/>
</dbReference>
<keyword evidence="6 9" id="KW-0472">Membrane</keyword>
<feature type="transmembrane region" description="Helical" evidence="9">
    <location>
        <begin position="271"/>
        <end position="292"/>
    </location>
</feature>
<evidence type="ECO:0000256" key="8">
    <source>
        <dbReference type="ARBA" id="ARBA00023180"/>
    </source>
</evidence>
<dbReference type="Pfam" id="PF00060">
    <property type="entry name" value="Lig_chan"/>
    <property type="match status" value="1"/>
</dbReference>
<dbReference type="PANTHER" id="PTHR42643:SF24">
    <property type="entry name" value="IONOTROPIC RECEPTOR 60A"/>
    <property type="match status" value="1"/>
</dbReference>
<dbReference type="InterPro" id="IPR001320">
    <property type="entry name" value="Iontro_rcpt_C"/>
</dbReference>
<keyword evidence="8" id="KW-0325">Glycoprotein</keyword>
<comment type="subcellular location">
    <subcellularLocation>
        <location evidence="1">Cell membrane</location>
        <topology evidence="1">Multi-pass membrane protein</topology>
    </subcellularLocation>
</comment>
<comment type="similarity">
    <text evidence="2">Belongs to the glutamate-gated ion channel (TC 1.A.10.1) family.</text>
</comment>
<evidence type="ECO:0000256" key="7">
    <source>
        <dbReference type="ARBA" id="ARBA00023170"/>
    </source>
</evidence>
<evidence type="ECO:0000256" key="6">
    <source>
        <dbReference type="ARBA" id="ARBA00023136"/>
    </source>
</evidence>
<name>A0A7R9FTY8_9CRUS</name>
<reference evidence="11" key="1">
    <citation type="submission" date="2020-11" db="EMBL/GenBank/DDBJ databases">
        <authorList>
            <person name="Tran Van P."/>
        </authorList>
    </citation>
    <scope>NUCLEOTIDE SEQUENCE</scope>
</reference>
<proteinExistence type="inferred from homology"/>
<keyword evidence="4 9" id="KW-0812">Transmembrane</keyword>
<evidence type="ECO:0000256" key="1">
    <source>
        <dbReference type="ARBA" id="ARBA00004651"/>
    </source>
</evidence>
<dbReference type="GO" id="GO:0005886">
    <property type="term" value="C:plasma membrane"/>
    <property type="evidence" value="ECO:0007669"/>
    <property type="project" value="UniProtKB-SubCell"/>
</dbReference>
<protein>
    <recommendedName>
        <fullName evidence="10">Ionotropic glutamate receptor C-terminal domain-containing protein</fullName>
    </recommendedName>
</protein>
<evidence type="ECO:0000256" key="9">
    <source>
        <dbReference type="SAM" id="Phobius"/>
    </source>
</evidence>
<evidence type="ECO:0000313" key="11">
    <source>
        <dbReference type="EMBL" id="CAD7254485.1"/>
    </source>
</evidence>
<sequence>MERRVDGAACGWSGVRMERRVDGAACGWSGVRMERRVDGEGYGLMRFASVSALRADSSRMMFATWWIFITVITAFYTANLTAFLTLASYDIPIQTIRNIPEHGMKWKALGKGALETLIRKGVDSNGTGSDVVDPFRPIRGDNIDDCFASEPQPSASTLDSVAAGTHVYIDDNDVLRYVVVSDYKTQRKRNSEAKSCRFLVSTQTIYTYNLGFAYPLGKQGIRDAFDPFIRRMMESGLVTQWGKKPFPAAPICGLPTGFQERSLQNTDLLTTYYLCLYGFGGAVLAFVIEKIVRKRCRRYLKKRQAKQQAKHQANHPPAPAISGVPTMRRIFVPRSGVPTPLGTRVPQPPNAIPILPPPYVPPPSIWDYGGPDKNLQPLAAQSAKSKLSIGGVRIFGDDPDNVVYSINGRPYVIVRDKDGFVRAMPAEKLKK</sequence>
<organism evidence="11">
    <name type="scientific">Darwinula stevensoni</name>
    <dbReference type="NCBI Taxonomy" id="69355"/>
    <lineage>
        <taxon>Eukaryota</taxon>
        <taxon>Metazoa</taxon>
        <taxon>Ecdysozoa</taxon>
        <taxon>Arthropoda</taxon>
        <taxon>Crustacea</taxon>
        <taxon>Oligostraca</taxon>
        <taxon>Ostracoda</taxon>
        <taxon>Podocopa</taxon>
        <taxon>Podocopida</taxon>
        <taxon>Darwinulocopina</taxon>
        <taxon>Darwinuloidea</taxon>
        <taxon>Darwinulidae</taxon>
        <taxon>Darwinula</taxon>
    </lineage>
</organism>
<accession>A0A7R9FTY8</accession>
<evidence type="ECO:0000256" key="5">
    <source>
        <dbReference type="ARBA" id="ARBA00022989"/>
    </source>
</evidence>
<feature type="domain" description="Ionotropic glutamate receptor C-terminal" evidence="10">
    <location>
        <begin position="43"/>
        <end position="193"/>
    </location>
</feature>
<keyword evidence="3" id="KW-1003">Cell membrane</keyword>
<evidence type="ECO:0000256" key="3">
    <source>
        <dbReference type="ARBA" id="ARBA00022475"/>
    </source>
</evidence>
<feature type="transmembrane region" description="Helical" evidence="9">
    <location>
        <begin position="63"/>
        <end position="89"/>
    </location>
</feature>
<dbReference type="OrthoDB" id="5984008at2759"/>
<dbReference type="InterPro" id="IPR052192">
    <property type="entry name" value="Insect_Ionotropic_Sensory_Rcpt"/>
</dbReference>
<dbReference type="Gene3D" id="1.10.287.70">
    <property type="match status" value="1"/>
</dbReference>
<dbReference type="AlphaFoldDB" id="A0A7R9FTY8"/>
<evidence type="ECO:0000313" key="12">
    <source>
        <dbReference type="Proteomes" id="UP000677054"/>
    </source>
</evidence>
<keyword evidence="7" id="KW-0675">Receptor</keyword>